<dbReference type="SMART" id="SM01417">
    <property type="entry name" value="Solute_trans_a"/>
    <property type="match status" value="1"/>
</dbReference>
<keyword evidence="2 5" id="KW-0812">Transmembrane</keyword>
<sequence length="335" mass="37848">MNNTTECDPNDIPSVASYLQATDVYGIILICLSTLVLILVSLTFVDTLRHVLRHTSSKVKANTVCVIAIYPATCIASYLVVIVPRAQLISEALIQWIVMCGLYQLICLYVGYCGGQKQMIKNLENHKLSIKVGPCCCWPCCALVPTFDVTKRTATNLKLLVLQLPIVQGLIYIILLVLNTEEKETYETYYKYLQPFLIISILLGIWGLSMTINILKDVLDPQFLISKKFFLLQLVIISSKLQALILKSLVWTGTLPCNTPLTSTTYANLIHNSFLMVEIFFLGLWARSIYKKDIPGVTKQKPQLCFIDAFKNFNKKPEKNHNEQEAYDNEGCDFN</sequence>
<feature type="transmembrane region" description="Helical" evidence="5">
    <location>
        <begin position="266"/>
        <end position="286"/>
    </location>
</feature>
<proteinExistence type="predicted"/>
<organism evidence="6 7">
    <name type="scientific">Sitophilus oryzae</name>
    <name type="common">Rice weevil</name>
    <name type="synonym">Curculio oryzae</name>
    <dbReference type="NCBI Taxonomy" id="7048"/>
    <lineage>
        <taxon>Eukaryota</taxon>
        <taxon>Metazoa</taxon>
        <taxon>Ecdysozoa</taxon>
        <taxon>Arthropoda</taxon>
        <taxon>Hexapoda</taxon>
        <taxon>Insecta</taxon>
        <taxon>Pterygota</taxon>
        <taxon>Neoptera</taxon>
        <taxon>Endopterygota</taxon>
        <taxon>Coleoptera</taxon>
        <taxon>Polyphaga</taxon>
        <taxon>Cucujiformia</taxon>
        <taxon>Curculionidae</taxon>
        <taxon>Dryophthorinae</taxon>
        <taxon>Sitophilus</taxon>
    </lineage>
</organism>
<evidence type="ECO:0000256" key="5">
    <source>
        <dbReference type="SAM" id="Phobius"/>
    </source>
</evidence>
<accession>A0A6J2Y8V6</accession>
<dbReference type="Pfam" id="PF03619">
    <property type="entry name" value="Solute_trans_a"/>
    <property type="match status" value="1"/>
</dbReference>
<dbReference type="InterPro" id="IPR005178">
    <property type="entry name" value="Ostalpha/TMEM184C"/>
</dbReference>
<comment type="subcellular location">
    <subcellularLocation>
        <location evidence="1">Membrane</location>
        <topology evidence="1">Multi-pass membrane protein</topology>
    </subcellularLocation>
</comment>
<dbReference type="Proteomes" id="UP000504635">
    <property type="component" value="Unplaced"/>
</dbReference>
<dbReference type="RefSeq" id="XP_030759952.1">
    <property type="nucleotide sequence ID" value="XM_030904092.1"/>
</dbReference>
<dbReference type="FunCoup" id="A0A6J2Y8V6">
    <property type="interactions" value="32"/>
</dbReference>
<keyword evidence="6" id="KW-1185">Reference proteome</keyword>
<evidence type="ECO:0000256" key="4">
    <source>
        <dbReference type="ARBA" id="ARBA00023136"/>
    </source>
</evidence>
<feature type="transmembrane region" description="Helical" evidence="5">
    <location>
        <begin position="59"/>
        <end position="81"/>
    </location>
</feature>
<reference evidence="7" key="1">
    <citation type="submission" date="2025-08" db="UniProtKB">
        <authorList>
            <consortium name="RefSeq"/>
        </authorList>
    </citation>
    <scope>IDENTIFICATION</scope>
    <source>
        <tissue evidence="7">Gonads</tissue>
    </source>
</reference>
<name>A0A6J2Y8V6_SITOR</name>
<dbReference type="GO" id="GO:0016020">
    <property type="term" value="C:membrane"/>
    <property type="evidence" value="ECO:0007669"/>
    <property type="project" value="UniProtKB-SubCell"/>
</dbReference>
<feature type="transmembrane region" description="Helical" evidence="5">
    <location>
        <begin position="229"/>
        <end position="246"/>
    </location>
</feature>
<feature type="transmembrane region" description="Helical" evidence="5">
    <location>
        <begin position="159"/>
        <end position="177"/>
    </location>
</feature>
<dbReference type="KEGG" id="soy:115885249"/>
<keyword evidence="3 5" id="KW-1133">Transmembrane helix</keyword>
<dbReference type="PANTHER" id="PTHR23423">
    <property type="entry name" value="ORGANIC SOLUTE TRANSPORTER-RELATED"/>
    <property type="match status" value="1"/>
</dbReference>
<keyword evidence="4 5" id="KW-0472">Membrane</keyword>
<dbReference type="AlphaFoldDB" id="A0A6J2Y8V6"/>
<feature type="transmembrane region" description="Helical" evidence="5">
    <location>
        <begin position="189"/>
        <end position="208"/>
    </location>
</feature>
<gene>
    <name evidence="7" type="primary">LOC115885249</name>
</gene>
<evidence type="ECO:0000256" key="1">
    <source>
        <dbReference type="ARBA" id="ARBA00004141"/>
    </source>
</evidence>
<dbReference type="OrthoDB" id="5832279at2759"/>
<feature type="transmembrane region" description="Helical" evidence="5">
    <location>
        <begin position="93"/>
        <end position="112"/>
    </location>
</feature>
<evidence type="ECO:0000313" key="6">
    <source>
        <dbReference type="Proteomes" id="UP000504635"/>
    </source>
</evidence>
<feature type="transmembrane region" description="Helical" evidence="5">
    <location>
        <begin position="24"/>
        <end position="47"/>
    </location>
</feature>
<evidence type="ECO:0000256" key="3">
    <source>
        <dbReference type="ARBA" id="ARBA00022989"/>
    </source>
</evidence>
<protein>
    <submittedName>
        <fullName evidence="7">Organic solute transporter alpha-like protein isoform X1</fullName>
    </submittedName>
</protein>
<dbReference type="GeneID" id="115885249"/>
<evidence type="ECO:0000313" key="7">
    <source>
        <dbReference type="RefSeq" id="XP_030759952.1"/>
    </source>
</evidence>
<dbReference type="InParanoid" id="A0A6J2Y8V6"/>
<evidence type="ECO:0000256" key="2">
    <source>
        <dbReference type="ARBA" id="ARBA00022692"/>
    </source>
</evidence>